<evidence type="ECO:0000313" key="3">
    <source>
        <dbReference type="WBParaSite" id="Csp11.Scaffold629.g9302.t2"/>
    </source>
</evidence>
<feature type="transmembrane region" description="Helical" evidence="1">
    <location>
        <begin position="238"/>
        <end position="266"/>
    </location>
</feature>
<keyword evidence="2" id="KW-1185">Reference proteome</keyword>
<dbReference type="WBParaSite" id="Csp11.Scaffold629.g9302.t2">
    <property type="protein sequence ID" value="Csp11.Scaffold629.g9302.t2"/>
    <property type="gene ID" value="Csp11.Scaffold629.g9302"/>
</dbReference>
<reference evidence="3" key="1">
    <citation type="submission" date="2016-11" db="UniProtKB">
        <authorList>
            <consortium name="WormBaseParasite"/>
        </authorList>
    </citation>
    <scope>IDENTIFICATION</scope>
</reference>
<keyword evidence="1" id="KW-1133">Transmembrane helix</keyword>
<evidence type="ECO:0000256" key="1">
    <source>
        <dbReference type="SAM" id="Phobius"/>
    </source>
</evidence>
<keyword evidence="1" id="KW-0472">Membrane</keyword>
<sequence>MSLLWIKPYFYRIQRVVFYGTLIACILTMVLIAFNWDRNATILVSVIGFDPLKLFKLKSWVMAALHSLIVFGTVDGTYLAIGAANQFSNRVFFDLVRAKIGGFIVLILISTLFGMLTTVGATIWMMRVEKRELTVEDFRVLIYSDSQVYEFLYVYFFQNMAHKMLMLTFMALFCLWEFSGLMLMAEGSVSTMYRFFKSAARLPQFIIRYITLVFHCTALFFVHFIVNGLRQLPYLLAPYVVLIQLATFSLINYQLFFTIVIFLIAFETFSSGIRHAKIVLSPVILLTLCQMFRYRFVSKTWKSWHPTSRFKPVLYDDFEKFKSQDRGLNGKTMIDEGDWVREKSGRSFLNEEEKEEGFDDEIYEKLRKKREHLCEPTESQKEEDELEMEYNRTMGFLSDTDIVRMIREKD</sequence>
<name>A0A1I7UH84_9PELO</name>
<dbReference type="AlphaFoldDB" id="A0A1I7UH84"/>
<dbReference type="Proteomes" id="UP000095282">
    <property type="component" value="Unplaced"/>
</dbReference>
<feature type="transmembrane region" description="Helical" evidence="1">
    <location>
        <begin position="60"/>
        <end position="81"/>
    </location>
</feature>
<proteinExistence type="predicted"/>
<accession>A0A1I7UH84</accession>
<feature type="transmembrane region" description="Helical" evidence="1">
    <location>
        <begin position="164"/>
        <end position="185"/>
    </location>
</feature>
<protein>
    <submittedName>
        <fullName evidence="3">Transporter</fullName>
    </submittedName>
</protein>
<evidence type="ECO:0000313" key="2">
    <source>
        <dbReference type="Proteomes" id="UP000095282"/>
    </source>
</evidence>
<feature type="transmembrane region" description="Helical" evidence="1">
    <location>
        <begin position="102"/>
        <end position="126"/>
    </location>
</feature>
<dbReference type="STRING" id="1561998.A0A1I7UH84"/>
<keyword evidence="1" id="KW-0812">Transmembrane</keyword>
<feature type="transmembrane region" description="Helical" evidence="1">
    <location>
        <begin position="206"/>
        <end position="226"/>
    </location>
</feature>
<feature type="transmembrane region" description="Helical" evidence="1">
    <location>
        <begin position="16"/>
        <end position="36"/>
    </location>
</feature>
<organism evidence="2 3">
    <name type="scientific">Caenorhabditis tropicalis</name>
    <dbReference type="NCBI Taxonomy" id="1561998"/>
    <lineage>
        <taxon>Eukaryota</taxon>
        <taxon>Metazoa</taxon>
        <taxon>Ecdysozoa</taxon>
        <taxon>Nematoda</taxon>
        <taxon>Chromadorea</taxon>
        <taxon>Rhabditida</taxon>
        <taxon>Rhabditina</taxon>
        <taxon>Rhabditomorpha</taxon>
        <taxon>Rhabditoidea</taxon>
        <taxon>Rhabditidae</taxon>
        <taxon>Peloderinae</taxon>
        <taxon>Caenorhabditis</taxon>
    </lineage>
</organism>